<proteinExistence type="inferred from homology"/>
<dbReference type="PANTHER" id="PTHR47966:SF51">
    <property type="entry name" value="BETA-SITE APP-CLEAVING ENZYME, ISOFORM A-RELATED"/>
    <property type="match status" value="1"/>
</dbReference>
<dbReference type="CDD" id="cd05471">
    <property type="entry name" value="pepsin_like"/>
    <property type="match status" value="1"/>
</dbReference>
<dbReference type="EMBL" id="RRYP01010300">
    <property type="protein sequence ID" value="TNV78468.1"/>
    <property type="molecule type" value="Genomic_DNA"/>
</dbReference>
<sequence length="435" mass="48722">MSNSIYLCVLFLIGLSNANRTITLPLQFINNKYYTAKLFFGSNQQPANLIVATNTDWLYVTSNNCTDVCEKVSFNRDRSTTYDVGKHGHIYNNINFGDVVMLRGGNSTDQVVIGSNKSDIVHSYTFFEITDAKMRGMSNANGSYKFPFDGVLGLSLNPQKTADYPPEEGTPLALAMKANGLINQAIVAVDMRNESGSVTFGGYNESEFKVQDGNMTWIDVHEESWQGEVKHFVYENKTINDGGSNYAYFDSLLGGIHLPTSEFTTITNLMTTSHPALSCNYSSTSLQCVIPNSTCEAHVKHFSPLYLNFIGDQAFELRPEHFLYDKVNSTGGNYCQLLIYGNLLYQDRYIIGNTFMRQHYMVFDYENRRIGINGIQSTVEIHYVEPKIGGMPVWLVILIGAFILAIVVSVGACLIIKRKYRKLERNLAGYGSLTE</sequence>
<dbReference type="Proteomes" id="UP000785679">
    <property type="component" value="Unassembled WGS sequence"/>
</dbReference>
<dbReference type="PROSITE" id="PS51767">
    <property type="entry name" value="PEPTIDASE_A1"/>
    <property type="match status" value="1"/>
</dbReference>
<dbReference type="InterPro" id="IPR034164">
    <property type="entry name" value="Pepsin-like_dom"/>
</dbReference>
<feature type="signal peptide" evidence="6">
    <location>
        <begin position="1"/>
        <end position="18"/>
    </location>
</feature>
<comment type="similarity">
    <text evidence="1">Belongs to the peptidase A1 family.</text>
</comment>
<dbReference type="SUPFAM" id="SSF50630">
    <property type="entry name" value="Acid proteases"/>
    <property type="match status" value="1"/>
</dbReference>
<gene>
    <name evidence="8" type="ORF">FGO68_gene16692</name>
</gene>
<evidence type="ECO:0000256" key="2">
    <source>
        <dbReference type="ARBA" id="ARBA00022670"/>
    </source>
</evidence>
<keyword evidence="9" id="KW-1185">Reference proteome</keyword>
<evidence type="ECO:0000256" key="1">
    <source>
        <dbReference type="ARBA" id="ARBA00007447"/>
    </source>
</evidence>
<evidence type="ECO:0000256" key="6">
    <source>
        <dbReference type="SAM" id="SignalP"/>
    </source>
</evidence>
<dbReference type="Pfam" id="PF00026">
    <property type="entry name" value="Asp"/>
    <property type="match status" value="1"/>
</dbReference>
<keyword evidence="5" id="KW-0472">Membrane</keyword>
<dbReference type="PRINTS" id="PR00792">
    <property type="entry name" value="PEPSIN"/>
</dbReference>
<dbReference type="InterPro" id="IPR033121">
    <property type="entry name" value="PEPTIDASE_A1"/>
</dbReference>
<keyword evidence="6" id="KW-0732">Signal</keyword>
<comment type="caution">
    <text evidence="8">The sequence shown here is derived from an EMBL/GenBank/DDBJ whole genome shotgun (WGS) entry which is preliminary data.</text>
</comment>
<evidence type="ECO:0000313" key="8">
    <source>
        <dbReference type="EMBL" id="TNV78468.1"/>
    </source>
</evidence>
<organism evidence="8 9">
    <name type="scientific">Halteria grandinella</name>
    <dbReference type="NCBI Taxonomy" id="5974"/>
    <lineage>
        <taxon>Eukaryota</taxon>
        <taxon>Sar</taxon>
        <taxon>Alveolata</taxon>
        <taxon>Ciliophora</taxon>
        <taxon>Intramacronucleata</taxon>
        <taxon>Spirotrichea</taxon>
        <taxon>Stichotrichia</taxon>
        <taxon>Sporadotrichida</taxon>
        <taxon>Halteriidae</taxon>
        <taxon>Halteria</taxon>
    </lineage>
</organism>
<evidence type="ECO:0000256" key="4">
    <source>
        <dbReference type="ARBA" id="ARBA00022801"/>
    </source>
</evidence>
<accession>A0A8J8T1W6</accession>
<evidence type="ECO:0000259" key="7">
    <source>
        <dbReference type="PROSITE" id="PS51767"/>
    </source>
</evidence>
<keyword evidence="5" id="KW-0812">Transmembrane</keyword>
<keyword evidence="4" id="KW-0378">Hydrolase</keyword>
<dbReference type="GO" id="GO:0004190">
    <property type="term" value="F:aspartic-type endopeptidase activity"/>
    <property type="evidence" value="ECO:0007669"/>
    <property type="project" value="UniProtKB-KW"/>
</dbReference>
<reference evidence="8" key="1">
    <citation type="submission" date="2019-06" db="EMBL/GenBank/DDBJ databases">
        <authorList>
            <person name="Zheng W."/>
        </authorList>
    </citation>
    <scope>NUCLEOTIDE SEQUENCE</scope>
    <source>
        <strain evidence="8">QDHG01</strain>
    </source>
</reference>
<feature type="domain" description="Peptidase A1" evidence="7">
    <location>
        <begin position="34"/>
        <end position="373"/>
    </location>
</feature>
<dbReference type="PANTHER" id="PTHR47966">
    <property type="entry name" value="BETA-SITE APP-CLEAVING ENZYME, ISOFORM A-RELATED"/>
    <property type="match status" value="1"/>
</dbReference>
<evidence type="ECO:0000256" key="5">
    <source>
        <dbReference type="SAM" id="Phobius"/>
    </source>
</evidence>
<keyword evidence="2" id="KW-0645">Protease</keyword>
<feature type="transmembrane region" description="Helical" evidence="5">
    <location>
        <begin position="393"/>
        <end position="416"/>
    </location>
</feature>
<evidence type="ECO:0000313" key="9">
    <source>
        <dbReference type="Proteomes" id="UP000785679"/>
    </source>
</evidence>
<protein>
    <recommendedName>
        <fullName evidence="7">Peptidase A1 domain-containing protein</fullName>
    </recommendedName>
</protein>
<dbReference type="Gene3D" id="2.40.70.10">
    <property type="entry name" value="Acid Proteases"/>
    <property type="match status" value="2"/>
</dbReference>
<feature type="chain" id="PRO_5035308350" description="Peptidase A1 domain-containing protein" evidence="6">
    <location>
        <begin position="19"/>
        <end position="435"/>
    </location>
</feature>
<keyword evidence="3" id="KW-0064">Aspartyl protease</keyword>
<dbReference type="InterPro" id="IPR001461">
    <property type="entry name" value="Aspartic_peptidase_A1"/>
</dbReference>
<dbReference type="AlphaFoldDB" id="A0A8J8T1W6"/>
<evidence type="ECO:0000256" key="3">
    <source>
        <dbReference type="ARBA" id="ARBA00022750"/>
    </source>
</evidence>
<dbReference type="OrthoDB" id="771136at2759"/>
<name>A0A8J8T1W6_HALGN</name>
<dbReference type="InterPro" id="IPR021109">
    <property type="entry name" value="Peptidase_aspartic_dom_sf"/>
</dbReference>
<dbReference type="GO" id="GO:0006508">
    <property type="term" value="P:proteolysis"/>
    <property type="evidence" value="ECO:0007669"/>
    <property type="project" value="UniProtKB-KW"/>
</dbReference>
<keyword evidence="5" id="KW-1133">Transmembrane helix</keyword>